<evidence type="ECO:0000313" key="9">
    <source>
        <dbReference type="Proteomes" id="UP001231362"/>
    </source>
</evidence>
<dbReference type="RefSeq" id="WP_307150774.1">
    <property type="nucleotide sequence ID" value="NZ_JAUSTU010000011.1"/>
</dbReference>
<dbReference type="Gene3D" id="1.10.540.10">
    <property type="entry name" value="Acyl-CoA dehydrogenase/oxidase, N-terminal domain"/>
    <property type="match status" value="1"/>
</dbReference>
<dbReference type="InterPro" id="IPR006089">
    <property type="entry name" value="Acyl-CoA_DH_CS"/>
</dbReference>
<dbReference type="SUPFAM" id="SSF47203">
    <property type="entry name" value="Acyl-CoA dehydrogenase C-terminal domain-like"/>
    <property type="match status" value="1"/>
</dbReference>
<dbReference type="InterPro" id="IPR046373">
    <property type="entry name" value="Acyl-CoA_Oxase/DH_mid-dom_sf"/>
</dbReference>
<keyword evidence="4" id="KW-0274">FAD</keyword>
<evidence type="ECO:0000256" key="1">
    <source>
        <dbReference type="ARBA" id="ARBA00001974"/>
    </source>
</evidence>
<protein>
    <submittedName>
        <fullName evidence="8">Alkylation response protein AidB-like acyl-CoA dehydrogenase</fullName>
    </submittedName>
</protein>
<dbReference type="EMBL" id="JAUSTU010000011">
    <property type="protein sequence ID" value="MDQ0156256.1"/>
    <property type="molecule type" value="Genomic_DNA"/>
</dbReference>
<dbReference type="PANTHER" id="PTHR43884">
    <property type="entry name" value="ACYL-COA DEHYDROGENASE"/>
    <property type="match status" value="1"/>
</dbReference>
<dbReference type="InterPro" id="IPR009100">
    <property type="entry name" value="AcylCoA_DH/oxidase_NM_dom_sf"/>
</dbReference>
<dbReference type="Gene3D" id="2.40.110.10">
    <property type="entry name" value="Butyryl-CoA Dehydrogenase, subunit A, domain 2"/>
    <property type="match status" value="1"/>
</dbReference>
<dbReference type="InterPro" id="IPR009075">
    <property type="entry name" value="AcylCo_DH/oxidase_C"/>
</dbReference>
<evidence type="ECO:0000313" key="8">
    <source>
        <dbReference type="EMBL" id="MDQ0156256.1"/>
    </source>
</evidence>
<evidence type="ECO:0000256" key="4">
    <source>
        <dbReference type="ARBA" id="ARBA00022827"/>
    </source>
</evidence>
<gene>
    <name evidence="8" type="ORF">J2S07_002575</name>
</gene>
<feature type="domain" description="Acyl-CoA dehydrogenase/oxidase C-terminal" evidence="6">
    <location>
        <begin position="231"/>
        <end position="356"/>
    </location>
</feature>
<dbReference type="PANTHER" id="PTHR43884:SF20">
    <property type="entry name" value="ACYL-COA DEHYDROGENASE FADE28"/>
    <property type="match status" value="1"/>
</dbReference>
<accession>A0ABT9V5N1</accession>
<keyword evidence="5" id="KW-0560">Oxidoreductase</keyword>
<dbReference type="PIRSF" id="PIRSF016578">
    <property type="entry name" value="HsaA"/>
    <property type="match status" value="1"/>
</dbReference>
<dbReference type="InterPro" id="IPR013786">
    <property type="entry name" value="AcylCoA_DH/ox_N"/>
</dbReference>
<dbReference type="SUPFAM" id="SSF56645">
    <property type="entry name" value="Acyl-CoA dehydrogenase NM domain-like"/>
    <property type="match status" value="1"/>
</dbReference>
<reference evidence="8 9" key="1">
    <citation type="submission" date="2023-07" db="EMBL/GenBank/DDBJ databases">
        <title>Genomic Encyclopedia of Type Strains, Phase IV (KMG-IV): sequencing the most valuable type-strain genomes for metagenomic binning, comparative biology and taxonomic classification.</title>
        <authorList>
            <person name="Goeker M."/>
        </authorList>
    </citation>
    <scope>NUCLEOTIDE SEQUENCE [LARGE SCALE GENOMIC DNA]</scope>
    <source>
        <strain evidence="8 9">DSM 23948</strain>
    </source>
</reference>
<evidence type="ECO:0000256" key="3">
    <source>
        <dbReference type="ARBA" id="ARBA00022630"/>
    </source>
</evidence>
<comment type="similarity">
    <text evidence="2">Belongs to the acyl-CoA dehydrogenase family.</text>
</comment>
<evidence type="ECO:0000259" key="7">
    <source>
        <dbReference type="Pfam" id="PF02771"/>
    </source>
</evidence>
<dbReference type="Gene3D" id="1.20.140.10">
    <property type="entry name" value="Butyryl-CoA Dehydrogenase, subunit A, domain 3"/>
    <property type="match status" value="1"/>
</dbReference>
<keyword evidence="3" id="KW-0285">Flavoprotein</keyword>
<sequence>MTSFLPTDEEREFIEVAKGFALEKIRPIAREVEDNRIVNDKMVKELEELGFLSREMPEEWEGLELPLISQAQILQALSYGDLAVIQGLPGAGDAASFIRLQKDHPILSLHKEELIQSNKTIALLDLLEVANSQITIEKTENGWMIDGVSQPIRLASFADYVIVAAKDNEGVPVVLWVDIYQDQVKVDSGDYRLGLLASGTGKIIFDQVQISKQLALAEAEDAVKLMADTRNRIRVLQAAKQVGLMEAALDYATEYTAGRKAFGQEIAKFQGVSFRIADMAMETRIAAHLVWEAALAVDGGKNTAAGSSIRALYRAHRSLRFVTDSAVQLLGGHGYVQEYPVEKWMRDAQAQVTLYGRERELLIERGEQILSGAIGVTV</sequence>
<dbReference type="InterPro" id="IPR037069">
    <property type="entry name" value="AcylCoA_DH/ox_N_sf"/>
</dbReference>
<dbReference type="Proteomes" id="UP001231362">
    <property type="component" value="Unassembled WGS sequence"/>
</dbReference>
<comment type="caution">
    <text evidence="8">The sequence shown here is derived from an EMBL/GenBank/DDBJ whole genome shotgun (WGS) entry which is preliminary data.</text>
</comment>
<comment type="cofactor">
    <cofactor evidence="1">
        <name>FAD</name>
        <dbReference type="ChEBI" id="CHEBI:57692"/>
    </cofactor>
</comment>
<name>A0ABT9V5N1_9BACL</name>
<organism evidence="8 9">
    <name type="scientific">Anoxybacillus andreesenii</name>
    <dbReference type="NCBI Taxonomy" id="1325932"/>
    <lineage>
        <taxon>Bacteria</taxon>
        <taxon>Bacillati</taxon>
        <taxon>Bacillota</taxon>
        <taxon>Bacilli</taxon>
        <taxon>Bacillales</taxon>
        <taxon>Anoxybacillaceae</taxon>
        <taxon>Anoxybacillus</taxon>
    </lineage>
</organism>
<evidence type="ECO:0000256" key="2">
    <source>
        <dbReference type="ARBA" id="ARBA00009347"/>
    </source>
</evidence>
<dbReference type="InterPro" id="IPR036250">
    <property type="entry name" value="AcylCo_DH-like_C"/>
</dbReference>
<dbReference type="PROSITE" id="PS00073">
    <property type="entry name" value="ACYL_COA_DH_2"/>
    <property type="match status" value="1"/>
</dbReference>
<proteinExistence type="inferred from homology"/>
<dbReference type="Pfam" id="PF02771">
    <property type="entry name" value="Acyl-CoA_dh_N"/>
    <property type="match status" value="1"/>
</dbReference>
<dbReference type="Pfam" id="PF00441">
    <property type="entry name" value="Acyl-CoA_dh_1"/>
    <property type="match status" value="1"/>
</dbReference>
<evidence type="ECO:0000256" key="5">
    <source>
        <dbReference type="ARBA" id="ARBA00023002"/>
    </source>
</evidence>
<feature type="domain" description="Acyl-CoA dehydrogenase/oxidase N-terminal" evidence="7">
    <location>
        <begin position="7"/>
        <end position="84"/>
    </location>
</feature>
<keyword evidence="9" id="KW-1185">Reference proteome</keyword>
<evidence type="ECO:0000259" key="6">
    <source>
        <dbReference type="Pfam" id="PF00441"/>
    </source>
</evidence>